<accession>A0A081NM71</accession>
<dbReference type="InterPro" id="IPR018741">
    <property type="entry name" value="DUF2288"/>
</dbReference>
<dbReference type="Pfam" id="PF10052">
    <property type="entry name" value="DUF2288"/>
    <property type="match status" value="1"/>
</dbReference>
<dbReference type="RefSeq" id="WP_034833434.1">
    <property type="nucleotide sequence ID" value="NZ_JOKH01000001.1"/>
</dbReference>
<dbReference type="Proteomes" id="UP000028073">
    <property type="component" value="Unassembled WGS sequence"/>
</dbReference>
<dbReference type="STRING" id="1137799.GZ78_06425"/>
<name>A0A081NM71_9GAMM</name>
<organism evidence="1 2">
    <name type="scientific">Endozoicomonas numazuensis</name>
    <dbReference type="NCBI Taxonomy" id="1137799"/>
    <lineage>
        <taxon>Bacteria</taxon>
        <taxon>Pseudomonadati</taxon>
        <taxon>Pseudomonadota</taxon>
        <taxon>Gammaproteobacteria</taxon>
        <taxon>Oceanospirillales</taxon>
        <taxon>Endozoicomonadaceae</taxon>
        <taxon>Endozoicomonas</taxon>
    </lineage>
</organism>
<dbReference type="EMBL" id="JOKH01000001">
    <property type="protein sequence ID" value="KEQ19544.1"/>
    <property type="molecule type" value="Genomic_DNA"/>
</dbReference>
<reference evidence="1 2" key="1">
    <citation type="submission" date="2014-06" db="EMBL/GenBank/DDBJ databases">
        <title>Whole Genome Sequences of Three Symbiotic Endozoicomonas Bacteria.</title>
        <authorList>
            <person name="Neave M.J."/>
            <person name="Apprill A."/>
            <person name="Voolstra C.R."/>
        </authorList>
    </citation>
    <scope>NUCLEOTIDE SEQUENCE [LARGE SCALE GENOMIC DNA]</scope>
    <source>
        <strain evidence="1 2">DSM 25634</strain>
    </source>
</reference>
<keyword evidence="2" id="KW-1185">Reference proteome</keyword>
<dbReference type="eggNOG" id="COG5626">
    <property type="taxonomic scope" value="Bacteria"/>
</dbReference>
<gene>
    <name evidence="1" type="ORF">GZ78_06425</name>
</gene>
<protein>
    <recommendedName>
        <fullName evidence="3">DUF2288 domain-containing protein</fullName>
    </recommendedName>
</protein>
<comment type="caution">
    <text evidence="1">The sequence shown here is derived from an EMBL/GenBank/DDBJ whole genome shotgun (WGS) entry which is preliminary data.</text>
</comment>
<evidence type="ECO:0008006" key="3">
    <source>
        <dbReference type="Google" id="ProtNLM"/>
    </source>
</evidence>
<dbReference type="AlphaFoldDB" id="A0A081NM71"/>
<proteinExistence type="predicted"/>
<evidence type="ECO:0000313" key="1">
    <source>
        <dbReference type="EMBL" id="KEQ19544.1"/>
    </source>
</evidence>
<dbReference type="OrthoDB" id="195194at2"/>
<sequence length="102" mass="11429">MSDSVDPNELNKAKLNLETAKIAWDDLQRYFASGHLLAVAPGLDIVTVAHSISIDDKAVVEGWLNEKKLGPVSDDQARNWHDQKADLWAVVVRPWVLVQDRN</sequence>
<evidence type="ECO:0000313" key="2">
    <source>
        <dbReference type="Proteomes" id="UP000028073"/>
    </source>
</evidence>